<gene>
    <name evidence="1" type="ORF">CLV88_104124</name>
</gene>
<evidence type="ECO:0000313" key="2">
    <source>
        <dbReference type="Proteomes" id="UP000240418"/>
    </source>
</evidence>
<name>A0A2P8FEE8_9RHOB</name>
<evidence type="ECO:0000313" key="1">
    <source>
        <dbReference type="EMBL" id="PSL20064.1"/>
    </source>
</evidence>
<protein>
    <submittedName>
        <fullName evidence="1">Uncharacterized protein</fullName>
    </submittedName>
</protein>
<comment type="caution">
    <text evidence="1">The sequence shown here is derived from an EMBL/GenBank/DDBJ whole genome shotgun (WGS) entry which is preliminary data.</text>
</comment>
<organism evidence="1 2">
    <name type="scientific">Shimia abyssi</name>
    <dbReference type="NCBI Taxonomy" id="1662395"/>
    <lineage>
        <taxon>Bacteria</taxon>
        <taxon>Pseudomonadati</taxon>
        <taxon>Pseudomonadota</taxon>
        <taxon>Alphaproteobacteria</taxon>
        <taxon>Rhodobacterales</taxon>
        <taxon>Roseobacteraceae</taxon>
    </lineage>
</organism>
<accession>A0A2P8FEE8</accession>
<proteinExistence type="predicted"/>
<dbReference type="AlphaFoldDB" id="A0A2P8FEE8"/>
<dbReference type="EMBL" id="PYGJ01000004">
    <property type="protein sequence ID" value="PSL20064.1"/>
    <property type="molecule type" value="Genomic_DNA"/>
</dbReference>
<keyword evidence="2" id="KW-1185">Reference proteome</keyword>
<sequence length="84" mass="9149">MIFEVGGRFSARLVGLASLGRLFERWLDQLCGQSAISLQTHIPCCICEGSKSREKCSNPQHCKRLAEMGGKAIVPETCIPTLLG</sequence>
<reference evidence="1 2" key="1">
    <citation type="submission" date="2018-03" db="EMBL/GenBank/DDBJ databases">
        <title>Genomic Encyclopedia of Archaeal and Bacterial Type Strains, Phase II (KMG-II): from individual species to whole genera.</title>
        <authorList>
            <person name="Goeker M."/>
        </authorList>
    </citation>
    <scope>NUCLEOTIDE SEQUENCE [LARGE SCALE GENOMIC DNA]</scope>
    <source>
        <strain evidence="1 2">DSM 100673</strain>
    </source>
</reference>
<dbReference type="Proteomes" id="UP000240418">
    <property type="component" value="Unassembled WGS sequence"/>
</dbReference>